<feature type="non-terminal residue" evidence="5">
    <location>
        <position position="1"/>
    </location>
</feature>
<evidence type="ECO:0000256" key="4">
    <source>
        <dbReference type="ARBA" id="ARBA00023136"/>
    </source>
</evidence>
<accession>I2CQ93</accession>
<dbReference type="GO" id="GO:0005324">
    <property type="term" value="F:long-chain fatty acid transmembrane transporter activity"/>
    <property type="evidence" value="ECO:0007669"/>
    <property type="project" value="TreeGrafter"/>
</dbReference>
<evidence type="ECO:0000256" key="3">
    <source>
        <dbReference type="ARBA" id="ARBA00022989"/>
    </source>
</evidence>
<evidence type="ECO:0000256" key="1">
    <source>
        <dbReference type="ARBA" id="ARBA00022448"/>
    </source>
</evidence>
<organism evidence="5">
    <name type="scientific">Nannochloropsis gaditana (strain CCMP526)</name>
    <name type="common">Green microalga</name>
    <name type="synonym">Microchloropsis gaditana</name>
    <dbReference type="NCBI Taxonomy" id="1093141"/>
    <lineage>
        <taxon>Eukaryota</taxon>
        <taxon>Sar</taxon>
        <taxon>Stramenopiles</taxon>
        <taxon>Ochrophyta</taxon>
        <taxon>Eustigmatophyceae</taxon>
        <taxon>Eustigmatales</taxon>
        <taxon>Monodopsidaceae</taxon>
        <taxon>Nannochloropsis</taxon>
    </lineage>
</organism>
<dbReference type="PANTHER" id="PTHR11384">
    <property type="entry name" value="ATP-BINDING CASSETTE, SUB-FAMILY D MEMBER"/>
    <property type="match status" value="1"/>
</dbReference>
<protein>
    <submittedName>
        <fullName evidence="5">Uncharacterized protein</fullName>
    </submittedName>
</protein>
<evidence type="ECO:0000313" key="5">
    <source>
        <dbReference type="EMBL" id="AFJ69076.1"/>
    </source>
</evidence>
<proteinExistence type="evidence at transcript level"/>
<keyword evidence="3" id="KW-1133">Transmembrane helix</keyword>
<dbReference type="GO" id="GO:0006635">
    <property type="term" value="P:fatty acid beta-oxidation"/>
    <property type="evidence" value="ECO:0007669"/>
    <property type="project" value="TreeGrafter"/>
</dbReference>
<keyword evidence="2" id="KW-0812">Transmembrane</keyword>
<evidence type="ECO:0000256" key="2">
    <source>
        <dbReference type="ARBA" id="ARBA00022692"/>
    </source>
</evidence>
<dbReference type="GO" id="GO:0005524">
    <property type="term" value="F:ATP binding"/>
    <property type="evidence" value="ECO:0007669"/>
    <property type="project" value="TreeGrafter"/>
</dbReference>
<dbReference type="GO" id="GO:0042626">
    <property type="term" value="F:ATPase-coupled transmembrane transporter activity"/>
    <property type="evidence" value="ECO:0007669"/>
    <property type="project" value="TreeGrafter"/>
</dbReference>
<reference evidence="5" key="2">
    <citation type="journal article" date="2012" name="Nat. Commun.">
        <title>Draft genome sequence and genetic transformation of the oleaginous alga Nannochloropis gaditana.</title>
        <authorList>
            <person name="Radakovits R."/>
            <person name="Jinkerson R.E."/>
            <person name="Fuerstenberg S.I."/>
            <person name="Tae H."/>
            <person name="Settlage R.E."/>
            <person name="Boore J.L."/>
            <person name="Posewitz M.C."/>
        </authorList>
    </citation>
    <scope>NUCLEOTIDE SEQUENCE</scope>
    <source>
        <strain evidence="5">CCMP526</strain>
    </source>
</reference>
<sequence length="62" mass="7139">EDHLYRQAQALGITLLTMAHRQALWKHHEYLLMLDGKGGWSFRPMQTLEPEAAEGNGDIKYT</sequence>
<name>I2CQ93_NANGC</name>
<keyword evidence="1" id="KW-0813">Transport</keyword>
<dbReference type="GO" id="GO:0005778">
    <property type="term" value="C:peroxisomal membrane"/>
    <property type="evidence" value="ECO:0007669"/>
    <property type="project" value="TreeGrafter"/>
</dbReference>
<dbReference type="EMBL" id="JU973368">
    <property type="protein sequence ID" value="AFJ69076.1"/>
    <property type="molecule type" value="mRNA"/>
</dbReference>
<dbReference type="PANTHER" id="PTHR11384:SF67">
    <property type="entry name" value="ATP-BINDING CASSETTE SUB-FAMILY D MEMBER 1"/>
    <property type="match status" value="1"/>
</dbReference>
<dbReference type="AlphaFoldDB" id="I2CQ93"/>
<dbReference type="GO" id="GO:0015910">
    <property type="term" value="P:long-chain fatty acid import into peroxisome"/>
    <property type="evidence" value="ECO:0007669"/>
    <property type="project" value="TreeGrafter"/>
</dbReference>
<reference evidence="5" key="1">
    <citation type="journal article" date="2012" name="Bioengineered">
        <title>Additional insights into the genome of the oleaginous model alga Nannochloropsis gaditana.</title>
        <authorList>
            <person name="Jinkerson R.E."/>
            <person name="Radakovits R."/>
            <person name="Posewitz M.C."/>
        </authorList>
    </citation>
    <scope>NUCLEOTIDE SEQUENCE</scope>
    <source>
        <strain evidence="5">CCMP526</strain>
    </source>
</reference>
<dbReference type="GO" id="GO:0007031">
    <property type="term" value="P:peroxisome organization"/>
    <property type="evidence" value="ECO:0007669"/>
    <property type="project" value="TreeGrafter"/>
</dbReference>
<keyword evidence="4" id="KW-0472">Membrane</keyword>
<dbReference type="InterPro" id="IPR050835">
    <property type="entry name" value="ABC_transporter_sub-D"/>
</dbReference>
<gene>
    <name evidence="5" type="ORF">NGATSA_3030400</name>
</gene>
<dbReference type="GO" id="GO:0042760">
    <property type="term" value="P:very long-chain fatty acid catabolic process"/>
    <property type="evidence" value="ECO:0007669"/>
    <property type="project" value="TreeGrafter"/>
</dbReference>